<dbReference type="OrthoDB" id="9811389at2"/>
<dbReference type="PANTHER" id="PTHR35368:SF1">
    <property type="entry name" value="HYDROPEROXIDE REDUCTASE"/>
    <property type="match status" value="1"/>
</dbReference>
<protein>
    <submittedName>
        <fullName evidence="1">Peroxiredoxin</fullName>
    </submittedName>
</protein>
<organism evidence="1 2">
    <name type="scientific">Gordonibacter pamelaeae</name>
    <dbReference type="NCBI Taxonomy" id="471189"/>
    <lineage>
        <taxon>Bacteria</taxon>
        <taxon>Bacillati</taxon>
        <taxon>Actinomycetota</taxon>
        <taxon>Coriobacteriia</taxon>
        <taxon>Eggerthellales</taxon>
        <taxon>Eggerthellaceae</taxon>
        <taxon>Gordonibacter</taxon>
    </lineage>
</organism>
<dbReference type="InterPro" id="IPR036102">
    <property type="entry name" value="OsmC/Ohrsf"/>
</dbReference>
<evidence type="ECO:0000313" key="1">
    <source>
        <dbReference type="EMBL" id="RDB65704.1"/>
    </source>
</evidence>
<dbReference type="EMBL" id="PPTS01000003">
    <property type="protein sequence ID" value="RDB65704.1"/>
    <property type="molecule type" value="Genomic_DNA"/>
</dbReference>
<dbReference type="AlphaFoldDB" id="A0A369M2R2"/>
<keyword evidence="2" id="KW-1185">Reference proteome</keyword>
<dbReference type="SUPFAM" id="SSF82784">
    <property type="entry name" value="OsmC-like"/>
    <property type="match status" value="1"/>
</dbReference>
<dbReference type="GeneID" id="78359298"/>
<dbReference type="Proteomes" id="UP000254000">
    <property type="component" value="Unassembled WGS sequence"/>
</dbReference>
<comment type="caution">
    <text evidence="1">The sequence shown here is derived from an EMBL/GenBank/DDBJ whole genome shotgun (WGS) entry which is preliminary data.</text>
</comment>
<dbReference type="Pfam" id="PF02566">
    <property type="entry name" value="OsmC"/>
    <property type="match status" value="1"/>
</dbReference>
<dbReference type="InterPro" id="IPR015946">
    <property type="entry name" value="KH_dom-like_a/b"/>
</dbReference>
<dbReference type="PANTHER" id="PTHR35368">
    <property type="entry name" value="HYDROPEROXIDE REDUCTASE"/>
    <property type="match status" value="1"/>
</dbReference>
<reference evidence="1 2" key="1">
    <citation type="journal article" date="2018" name="Elife">
        <title>Discovery and characterization of a prevalent human gut bacterial enzyme sufficient for the inactivation of a family of plant toxins.</title>
        <authorList>
            <person name="Koppel N."/>
            <person name="Bisanz J.E."/>
            <person name="Pandelia M.E."/>
            <person name="Turnbaugh P.J."/>
            <person name="Balskus E.P."/>
        </authorList>
    </citation>
    <scope>NUCLEOTIDE SEQUENCE [LARGE SCALE GENOMIC DNA]</scope>
    <source>
        <strain evidence="1 2">3C</strain>
    </source>
</reference>
<dbReference type="InterPro" id="IPR003718">
    <property type="entry name" value="OsmC/Ohr_fam"/>
</dbReference>
<dbReference type="Gene3D" id="3.30.300.20">
    <property type="match status" value="1"/>
</dbReference>
<name>A0A369M2R2_9ACTN</name>
<evidence type="ECO:0000313" key="2">
    <source>
        <dbReference type="Proteomes" id="UP000254000"/>
    </source>
</evidence>
<dbReference type="InterPro" id="IPR052924">
    <property type="entry name" value="OsmC/Ohr_hydroprdx_reductase"/>
</dbReference>
<gene>
    <name evidence="1" type="ORF">C1877_06210</name>
</gene>
<sequence length="146" mass="15459">MLETMKAEIASTGTGLQVKDSCRGFELTFDEPKESGGTDTSVNPVEGLLCAFGACQAIATLLFARMQDVPLDGVRVEVEGDLDPDGFTGKAPDVRNGLQEVRFSMHLKSSDEAAARALAALVEERCPVSDCLKAPVPVVCAEVVVE</sequence>
<accession>A0A369M2R2</accession>
<dbReference type="RefSeq" id="WP_114568692.1">
    <property type="nucleotide sequence ID" value="NZ_CABMMS010000003.1"/>
</dbReference>
<proteinExistence type="predicted"/>